<dbReference type="SMART" id="SM00387">
    <property type="entry name" value="HATPase_c"/>
    <property type="match status" value="1"/>
</dbReference>
<feature type="transmembrane region" description="Helical" evidence="9">
    <location>
        <begin position="61"/>
        <end position="80"/>
    </location>
</feature>
<dbReference type="Gene3D" id="6.10.340.10">
    <property type="match status" value="1"/>
</dbReference>
<feature type="transmembrane region" description="Helical" evidence="9">
    <location>
        <begin position="35"/>
        <end position="55"/>
    </location>
</feature>
<protein>
    <recommendedName>
        <fullName evidence="3">histidine kinase</fullName>
        <ecNumber evidence="3">2.7.13.3</ecNumber>
    </recommendedName>
</protein>
<dbReference type="InterPro" id="IPR005467">
    <property type="entry name" value="His_kinase_dom"/>
</dbReference>
<evidence type="ECO:0000256" key="2">
    <source>
        <dbReference type="ARBA" id="ARBA00004370"/>
    </source>
</evidence>
<dbReference type="FunFam" id="3.30.565.10:FF:000006">
    <property type="entry name" value="Sensor histidine kinase WalK"/>
    <property type="match status" value="1"/>
</dbReference>
<keyword evidence="5 12" id="KW-0808">Transferase</keyword>
<dbReference type="SMART" id="SM00388">
    <property type="entry name" value="HisKA"/>
    <property type="match status" value="1"/>
</dbReference>
<reference evidence="12 13" key="1">
    <citation type="submission" date="2019-02" db="EMBL/GenBank/DDBJ databases">
        <title>Closed genome of Sporomusa termitida DSM 4440.</title>
        <authorList>
            <person name="Poehlein A."/>
            <person name="Daniel R."/>
        </authorList>
    </citation>
    <scope>NUCLEOTIDE SEQUENCE [LARGE SCALE GENOMIC DNA]</scope>
    <source>
        <strain evidence="12 13">DSM 4440</strain>
    </source>
</reference>
<dbReference type="FunFam" id="1.10.287.130:FF:000001">
    <property type="entry name" value="Two-component sensor histidine kinase"/>
    <property type="match status" value="1"/>
</dbReference>
<evidence type="ECO:0000259" key="10">
    <source>
        <dbReference type="PROSITE" id="PS50109"/>
    </source>
</evidence>
<feature type="domain" description="HAMP" evidence="11">
    <location>
        <begin position="84"/>
        <end position="136"/>
    </location>
</feature>
<accession>A0A517DZ10</accession>
<gene>
    <name evidence="12" type="primary">sasA_16</name>
    <name evidence="12" type="ORF">SPTER_40280</name>
</gene>
<evidence type="ECO:0000313" key="13">
    <source>
        <dbReference type="Proteomes" id="UP000320776"/>
    </source>
</evidence>
<dbReference type="KEGG" id="sted:SPTER_40280"/>
<dbReference type="CDD" id="cd00075">
    <property type="entry name" value="HATPase"/>
    <property type="match status" value="1"/>
</dbReference>
<dbReference type="GO" id="GO:0016036">
    <property type="term" value="P:cellular response to phosphate starvation"/>
    <property type="evidence" value="ECO:0007669"/>
    <property type="project" value="TreeGrafter"/>
</dbReference>
<dbReference type="InterPro" id="IPR050351">
    <property type="entry name" value="BphY/WalK/GraS-like"/>
</dbReference>
<keyword evidence="6 12" id="KW-0418">Kinase</keyword>
<evidence type="ECO:0000256" key="3">
    <source>
        <dbReference type="ARBA" id="ARBA00012438"/>
    </source>
</evidence>
<dbReference type="InterPro" id="IPR004358">
    <property type="entry name" value="Sig_transdc_His_kin-like_C"/>
</dbReference>
<dbReference type="Pfam" id="PF00512">
    <property type="entry name" value="HisKA"/>
    <property type="match status" value="1"/>
</dbReference>
<dbReference type="GO" id="GO:0000155">
    <property type="term" value="F:phosphorelay sensor kinase activity"/>
    <property type="evidence" value="ECO:0007669"/>
    <property type="project" value="InterPro"/>
</dbReference>
<evidence type="ECO:0000256" key="9">
    <source>
        <dbReference type="SAM" id="Phobius"/>
    </source>
</evidence>
<feature type="domain" description="Histidine kinase" evidence="10">
    <location>
        <begin position="151"/>
        <end position="371"/>
    </location>
</feature>
<dbReference type="CDD" id="cd00082">
    <property type="entry name" value="HisKA"/>
    <property type="match status" value="1"/>
</dbReference>
<dbReference type="EC" id="2.7.13.3" evidence="3"/>
<proteinExistence type="predicted"/>
<dbReference type="SUPFAM" id="SSF158472">
    <property type="entry name" value="HAMP domain-like"/>
    <property type="match status" value="1"/>
</dbReference>
<keyword evidence="8 9" id="KW-0472">Membrane</keyword>
<dbReference type="RefSeq" id="WP_144351974.1">
    <property type="nucleotide sequence ID" value="NZ_CP036259.1"/>
</dbReference>
<dbReference type="PANTHER" id="PTHR45453">
    <property type="entry name" value="PHOSPHATE REGULON SENSOR PROTEIN PHOR"/>
    <property type="match status" value="1"/>
</dbReference>
<dbReference type="InterPro" id="IPR003661">
    <property type="entry name" value="HisK_dim/P_dom"/>
</dbReference>
<evidence type="ECO:0000256" key="4">
    <source>
        <dbReference type="ARBA" id="ARBA00022553"/>
    </source>
</evidence>
<dbReference type="PRINTS" id="PR00344">
    <property type="entry name" value="BCTRLSENSOR"/>
</dbReference>
<dbReference type="InterPro" id="IPR036890">
    <property type="entry name" value="HATPase_C_sf"/>
</dbReference>
<dbReference type="GO" id="GO:0005886">
    <property type="term" value="C:plasma membrane"/>
    <property type="evidence" value="ECO:0007669"/>
    <property type="project" value="TreeGrafter"/>
</dbReference>
<dbReference type="CDD" id="cd06225">
    <property type="entry name" value="HAMP"/>
    <property type="match status" value="1"/>
</dbReference>
<dbReference type="SMART" id="SM00304">
    <property type="entry name" value="HAMP"/>
    <property type="match status" value="1"/>
</dbReference>
<keyword evidence="13" id="KW-1185">Reference proteome</keyword>
<evidence type="ECO:0000256" key="7">
    <source>
        <dbReference type="ARBA" id="ARBA00023012"/>
    </source>
</evidence>
<dbReference type="SUPFAM" id="SSF55874">
    <property type="entry name" value="ATPase domain of HSP90 chaperone/DNA topoisomerase II/histidine kinase"/>
    <property type="match status" value="1"/>
</dbReference>
<organism evidence="12 13">
    <name type="scientific">Sporomusa termitida</name>
    <dbReference type="NCBI Taxonomy" id="2377"/>
    <lineage>
        <taxon>Bacteria</taxon>
        <taxon>Bacillati</taxon>
        <taxon>Bacillota</taxon>
        <taxon>Negativicutes</taxon>
        <taxon>Selenomonadales</taxon>
        <taxon>Sporomusaceae</taxon>
        <taxon>Sporomusa</taxon>
    </lineage>
</organism>
<dbReference type="PANTHER" id="PTHR45453:SF1">
    <property type="entry name" value="PHOSPHATE REGULON SENSOR PROTEIN PHOR"/>
    <property type="match status" value="1"/>
</dbReference>
<keyword evidence="9" id="KW-0812">Transmembrane</keyword>
<dbReference type="Gene3D" id="1.10.287.130">
    <property type="match status" value="1"/>
</dbReference>
<keyword evidence="7" id="KW-0902">Two-component regulatory system</keyword>
<evidence type="ECO:0000256" key="8">
    <source>
        <dbReference type="ARBA" id="ARBA00023136"/>
    </source>
</evidence>
<sequence>MFRHRRPQGIHAHLRRHDGHDHHGRFLRHYKYFRYLRPAFIVFNLLILYLLFSWVGIKEVAIFFIVIIGLKELIQLLFLLRLEKRIFMPMEKLRQGLDEVAQGNYSIKLEYDKPNDLELLIAAFNTMTEKLYESEKLQAEYEANRKALVANISHDLKTPITAIQGYIEALLEGTVTAGEVQSKYLKTIHQNTVYVNKLIDDLFLFAKLDMQKLDLHFDRVHIGQFMQDLMEEYRFELAEQTVRFQYTPYLERDFWMYVDGKRIRQALSNLINNAVIHGPDQDLSIAVRLYHQADSICLDIQDNGPGIPEDKLPFIFDRFYQIDTERPKSYASTGLGLAIARELVEAHQGSITVASRRREGTCFTIRLPLLQEQEEEAVR</sequence>
<evidence type="ECO:0000256" key="1">
    <source>
        <dbReference type="ARBA" id="ARBA00000085"/>
    </source>
</evidence>
<dbReference type="Pfam" id="PF00672">
    <property type="entry name" value="HAMP"/>
    <property type="match status" value="1"/>
</dbReference>
<evidence type="ECO:0000313" key="12">
    <source>
        <dbReference type="EMBL" id="QDR82600.1"/>
    </source>
</evidence>
<evidence type="ECO:0000256" key="5">
    <source>
        <dbReference type="ARBA" id="ARBA00022679"/>
    </source>
</evidence>
<dbReference type="Pfam" id="PF02518">
    <property type="entry name" value="HATPase_c"/>
    <property type="match status" value="1"/>
</dbReference>
<dbReference type="PROSITE" id="PS50109">
    <property type="entry name" value="HIS_KIN"/>
    <property type="match status" value="1"/>
</dbReference>
<dbReference type="GO" id="GO:0004721">
    <property type="term" value="F:phosphoprotein phosphatase activity"/>
    <property type="evidence" value="ECO:0007669"/>
    <property type="project" value="TreeGrafter"/>
</dbReference>
<comment type="catalytic activity">
    <reaction evidence="1">
        <text>ATP + protein L-histidine = ADP + protein N-phospho-L-histidine.</text>
        <dbReference type="EC" id="2.7.13.3"/>
    </reaction>
</comment>
<keyword evidence="4" id="KW-0597">Phosphoprotein</keyword>
<dbReference type="InterPro" id="IPR003660">
    <property type="entry name" value="HAMP_dom"/>
</dbReference>
<dbReference type="Gene3D" id="3.30.565.10">
    <property type="entry name" value="Histidine kinase-like ATPase, C-terminal domain"/>
    <property type="match status" value="1"/>
</dbReference>
<dbReference type="EMBL" id="CP036259">
    <property type="protein sequence ID" value="QDR82600.1"/>
    <property type="molecule type" value="Genomic_DNA"/>
</dbReference>
<evidence type="ECO:0000259" key="11">
    <source>
        <dbReference type="PROSITE" id="PS50885"/>
    </source>
</evidence>
<dbReference type="PROSITE" id="PS50885">
    <property type="entry name" value="HAMP"/>
    <property type="match status" value="1"/>
</dbReference>
<dbReference type="OrthoDB" id="335833at2"/>
<evidence type="ECO:0000256" key="6">
    <source>
        <dbReference type="ARBA" id="ARBA00022777"/>
    </source>
</evidence>
<keyword evidence="9" id="KW-1133">Transmembrane helix</keyword>
<comment type="subcellular location">
    <subcellularLocation>
        <location evidence="2">Membrane</location>
    </subcellularLocation>
</comment>
<dbReference type="AlphaFoldDB" id="A0A517DZ10"/>
<dbReference type="InterPro" id="IPR003594">
    <property type="entry name" value="HATPase_dom"/>
</dbReference>
<dbReference type="Proteomes" id="UP000320776">
    <property type="component" value="Chromosome"/>
</dbReference>
<dbReference type="SUPFAM" id="SSF47384">
    <property type="entry name" value="Homodimeric domain of signal transducing histidine kinase"/>
    <property type="match status" value="1"/>
</dbReference>
<dbReference type="InterPro" id="IPR036097">
    <property type="entry name" value="HisK_dim/P_sf"/>
</dbReference>
<name>A0A517DZ10_9FIRM</name>